<keyword evidence="4" id="KW-1185">Reference proteome</keyword>
<evidence type="ECO:0000259" key="2">
    <source>
        <dbReference type="Pfam" id="PF03795"/>
    </source>
</evidence>
<organism evidence="3 4">
    <name type="scientific">Pelagibius litoralis</name>
    <dbReference type="NCBI Taxonomy" id="374515"/>
    <lineage>
        <taxon>Bacteria</taxon>
        <taxon>Pseudomonadati</taxon>
        <taxon>Pseudomonadota</taxon>
        <taxon>Alphaproteobacteria</taxon>
        <taxon>Rhodospirillales</taxon>
        <taxon>Rhodovibrionaceae</taxon>
        <taxon>Pelagibius</taxon>
    </lineage>
</organism>
<dbReference type="InterPro" id="IPR005545">
    <property type="entry name" value="YCII"/>
</dbReference>
<dbReference type="SUPFAM" id="SSF54909">
    <property type="entry name" value="Dimeric alpha+beta barrel"/>
    <property type="match status" value="1"/>
</dbReference>
<dbReference type="EMBL" id="JAAQPH010000008">
    <property type="protein sequence ID" value="NIA69408.1"/>
    <property type="molecule type" value="Genomic_DNA"/>
</dbReference>
<dbReference type="PANTHER" id="PTHR37828">
    <property type="entry name" value="GSR2449 PROTEIN"/>
    <property type="match status" value="1"/>
</dbReference>
<dbReference type="PANTHER" id="PTHR37828:SF1">
    <property type="entry name" value="YCII-RELATED DOMAIN-CONTAINING PROTEIN"/>
    <property type="match status" value="1"/>
</dbReference>
<proteinExistence type="inferred from homology"/>
<feature type="domain" description="YCII-related" evidence="2">
    <location>
        <begin position="27"/>
        <end position="104"/>
    </location>
</feature>
<evidence type="ECO:0000256" key="1">
    <source>
        <dbReference type="ARBA" id="ARBA00007689"/>
    </source>
</evidence>
<evidence type="ECO:0000313" key="3">
    <source>
        <dbReference type="EMBL" id="NIA69408.1"/>
    </source>
</evidence>
<dbReference type="Gene3D" id="3.30.70.1060">
    <property type="entry name" value="Dimeric alpha+beta barrel"/>
    <property type="match status" value="1"/>
</dbReference>
<accession>A0A967EXT8</accession>
<dbReference type="RefSeq" id="WP_167224947.1">
    <property type="nucleotide sequence ID" value="NZ_JAAQPH010000008.1"/>
</dbReference>
<gene>
    <name evidence="3" type="ORF">HBA54_12475</name>
</gene>
<comment type="similarity">
    <text evidence="1">Belongs to the YciI family.</text>
</comment>
<dbReference type="AlphaFoldDB" id="A0A967EXT8"/>
<dbReference type="InterPro" id="IPR011008">
    <property type="entry name" value="Dimeric_a/b-barrel"/>
</dbReference>
<sequence>MPSWEAYKRTAKERGALALELFVVESVPAETSDEVRANLPEHLEYQRSLEAAGKLAFAGPLSDPTGELMQGTGLIVYRAGSFEEAQELAADDPMHRCGARRFTLRRWLVNEGSLSLSVGLSTKSVDLS</sequence>
<evidence type="ECO:0000313" key="4">
    <source>
        <dbReference type="Proteomes" id="UP000761264"/>
    </source>
</evidence>
<protein>
    <recommendedName>
        <fullName evidence="2">YCII-related domain-containing protein</fullName>
    </recommendedName>
</protein>
<reference evidence="3" key="1">
    <citation type="submission" date="2020-03" db="EMBL/GenBank/DDBJ databases">
        <title>Genome of Pelagibius litoralis DSM 21314T.</title>
        <authorList>
            <person name="Wang G."/>
        </authorList>
    </citation>
    <scope>NUCLEOTIDE SEQUENCE</scope>
    <source>
        <strain evidence="3">DSM 21314</strain>
    </source>
</reference>
<name>A0A967EXT8_9PROT</name>
<dbReference type="Pfam" id="PF03795">
    <property type="entry name" value="YCII"/>
    <property type="match status" value="1"/>
</dbReference>
<comment type="caution">
    <text evidence="3">The sequence shown here is derived from an EMBL/GenBank/DDBJ whole genome shotgun (WGS) entry which is preliminary data.</text>
</comment>
<dbReference type="Proteomes" id="UP000761264">
    <property type="component" value="Unassembled WGS sequence"/>
</dbReference>